<comment type="caution">
    <text evidence="1">The sequence shown here is derived from an EMBL/GenBank/DDBJ whole genome shotgun (WGS) entry which is preliminary data.</text>
</comment>
<accession>A0A6G0WQ53</accession>
<keyword evidence="2" id="KW-1185">Reference proteome</keyword>
<name>A0A6G0WQ53_APHCR</name>
<dbReference type="EMBL" id="VUJU01008523">
    <property type="protein sequence ID" value="KAF0729508.1"/>
    <property type="molecule type" value="Genomic_DNA"/>
</dbReference>
<evidence type="ECO:0000313" key="2">
    <source>
        <dbReference type="Proteomes" id="UP000478052"/>
    </source>
</evidence>
<organism evidence="1 2">
    <name type="scientific">Aphis craccivora</name>
    <name type="common">Cowpea aphid</name>
    <dbReference type="NCBI Taxonomy" id="307492"/>
    <lineage>
        <taxon>Eukaryota</taxon>
        <taxon>Metazoa</taxon>
        <taxon>Ecdysozoa</taxon>
        <taxon>Arthropoda</taxon>
        <taxon>Hexapoda</taxon>
        <taxon>Insecta</taxon>
        <taxon>Pterygota</taxon>
        <taxon>Neoptera</taxon>
        <taxon>Paraneoptera</taxon>
        <taxon>Hemiptera</taxon>
        <taxon>Sternorrhyncha</taxon>
        <taxon>Aphidomorpha</taxon>
        <taxon>Aphidoidea</taxon>
        <taxon>Aphididae</taxon>
        <taxon>Aphidini</taxon>
        <taxon>Aphis</taxon>
        <taxon>Aphis</taxon>
    </lineage>
</organism>
<dbReference type="AlphaFoldDB" id="A0A6G0WQ53"/>
<dbReference type="Proteomes" id="UP000478052">
    <property type="component" value="Unassembled WGS sequence"/>
</dbReference>
<sequence length="62" mass="7498">MNDQRQMMTHQACLILGILESLNKQFKNYDELYPDVKPANLDFQKNFFNDFSQPWSTYYSNR</sequence>
<gene>
    <name evidence="1" type="ORF">FWK35_00022653</name>
</gene>
<evidence type="ECO:0000313" key="1">
    <source>
        <dbReference type="EMBL" id="KAF0729508.1"/>
    </source>
</evidence>
<proteinExistence type="predicted"/>
<protein>
    <submittedName>
        <fullName evidence="1">Uncharacterized protein</fullName>
    </submittedName>
</protein>
<reference evidence="1 2" key="1">
    <citation type="submission" date="2019-08" db="EMBL/GenBank/DDBJ databases">
        <title>Whole genome of Aphis craccivora.</title>
        <authorList>
            <person name="Voronova N.V."/>
            <person name="Shulinski R.S."/>
            <person name="Bandarenka Y.V."/>
            <person name="Zhorov D.G."/>
            <person name="Warner D."/>
        </authorList>
    </citation>
    <scope>NUCLEOTIDE SEQUENCE [LARGE SCALE GENOMIC DNA]</scope>
    <source>
        <strain evidence="1">180601</strain>
        <tissue evidence="1">Whole Body</tissue>
    </source>
</reference>